<evidence type="ECO:0000259" key="1">
    <source>
        <dbReference type="Pfam" id="PF07007"/>
    </source>
</evidence>
<sequence>MAAITSCNAWAGTVQSERAAREECSAYSQAGMRECLAKKANASAAELSKAENKVRRTLAKWDEDTKYVNLAKAKFETSNKEFGRYRDAHCAFDVSLGGGAIGNALEIGRLACVFELNSRRAAQLRDAISDLPLK</sequence>
<dbReference type="Proteomes" id="UP001596045">
    <property type="component" value="Unassembled WGS sequence"/>
</dbReference>
<dbReference type="EMBL" id="JBHSMT010000025">
    <property type="protein sequence ID" value="MFC5475003.1"/>
    <property type="molecule type" value="Genomic_DNA"/>
</dbReference>
<dbReference type="Gene3D" id="1.20.1270.180">
    <property type="match status" value="1"/>
</dbReference>
<feature type="domain" description="Lysozyme inhibitor LprI-like N-terminal" evidence="1">
    <location>
        <begin position="25"/>
        <end position="124"/>
    </location>
</feature>
<protein>
    <submittedName>
        <fullName evidence="2">Lysozyme inhibitor LprI family protein</fullName>
    </submittedName>
</protein>
<reference evidence="3" key="1">
    <citation type="journal article" date="2019" name="Int. J. Syst. Evol. Microbiol.">
        <title>The Global Catalogue of Microorganisms (GCM) 10K type strain sequencing project: providing services to taxonomists for standard genome sequencing and annotation.</title>
        <authorList>
            <consortium name="The Broad Institute Genomics Platform"/>
            <consortium name="The Broad Institute Genome Sequencing Center for Infectious Disease"/>
            <person name="Wu L."/>
            <person name="Ma J."/>
        </authorList>
    </citation>
    <scope>NUCLEOTIDE SEQUENCE [LARGE SCALE GENOMIC DNA]</scope>
    <source>
        <strain evidence="3">JCM 17066</strain>
    </source>
</reference>
<name>A0ABW0M9W4_9BURK</name>
<dbReference type="Pfam" id="PF07007">
    <property type="entry name" value="LprI"/>
    <property type="match status" value="1"/>
</dbReference>
<evidence type="ECO:0000313" key="2">
    <source>
        <dbReference type="EMBL" id="MFC5475003.1"/>
    </source>
</evidence>
<accession>A0ABW0M9W4</accession>
<gene>
    <name evidence="2" type="ORF">ACFPM8_13660</name>
</gene>
<organism evidence="2 3">
    <name type="scientific">Paraherbaspirillum soli</name>
    <dbReference type="NCBI Taxonomy" id="631222"/>
    <lineage>
        <taxon>Bacteria</taxon>
        <taxon>Pseudomonadati</taxon>
        <taxon>Pseudomonadota</taxon>
        <taxon>Betaproteobacteria</taxon>
        <taxon>Burkholderiales</taxon>
        <taxon>Oxalobacteraceae</taxon>
        <taxon>Paraherbaspirillum</taxon>
    </lineage>
</organism>
<comment type="caution">
    <text evidence="2">The sequence shown here is derived from an EMBL/GenBank/DDBJ whole genome shotgun (WGS) entry which is preliminary data.</text>
</comment>
<dbReference type="InterPro" id="IPR009739">
    <property type="entry name" value="LprI-like_N"/>
</dbReference>
<dbReference type="RefSeq" id="WP_378998108.1">
    <property type="nucleotide sequence ID" value="NZ_JBHSMT010000025.1"/>
</dbReference>
<evidence type="ECO:0000313" key="3">
    <source>
        <dbReference type="Proteomes" id="UP001596045"/>
    </source>
</evidence>
<keyword evidence="3" id="KW-1185">Reference proteome</keyword>
<proteinExistence type="predicted"/>